<reference evidence="2 3" key="1">
    <citation type="submission" date="2015-09" db="EMBL/GenBank/DDBJ databases">
        <title>Identification and resolution of microdiversity through metagenomic sequencing of parallel consortia.</title>
        <authorList>
            <person name="Nelson W.C."/>
            <person name="Romine M.F."/>
            <person name="Lindemann S.R."/>
        </authorList>
    </citation>
    <scope>NUCLEOTIDE SEQUENCE [LARGE SCALE GENOMIC DNA]</scope>
    <source>
        <strain evidence="2">HL-91</strain>
    </source>
</reference>
<name>A0A0P7WVM1_9RHOB</name>
<evidence type="ECO:0008006" key="5">
    <source>
        <dbReference type="Google" id="ProtNLM"/>
    </source>
</evidence>
<reference evidence="1 4" key="2">
    <citation type="submission" date="2016-01" db="EMBL/GenBank/DDBJ databases">
        <authorList>
            <person name="Varghese N."/>
        </authorList>
    </citation>
    <scope>NUCLEOTIDE SEQUENCE [LARGE SCALE GENOMIC DNA]</scope>
    <source>
        <strain evidence="1 4">HL-91</strain>
    </source>
</reference>
<evidence type="ECO:0000313" key="1">
    <source>
        <dbReference type="EMBL" id="CUX82626.1"/>
    </source>
</evidence>
<protein>
    <recommendedName>
        <fullName evidence="5">DUF2332 domain-containing protein</fullName>
    </recommendedName>
</protein>
<dbReference type="Pfam" id="PF10094">
    <property type="entry name" value="DUF2332"/>
    <property type="match status" value="1"/>
</dbReference>
<dbReference type="PATRIC" id="fig|1666912.4.peg.1349"/>
<evidence type="ECO:0000313" key="4">
    <source>
        <dbReference type="Proteomes" id="UP000182045"/>
    </source>
</evidence>
<evidence type="ECO:0000313" key="2">
    <source>
        <dbReference type="EMBL" id="KPP91723.1"/>
    </source>
</evidence>
<dbReference type="InterPro" id="IPR011200">
    <property type="entry name" value="UCP012608"/>
</dbReference>
<sequence>MNFRDHAKAQAAACAQLGSPYTARVLALIADHLRPGHAVADRLLGWPADRMEDDAVALRLAGALHYLVLTRQAAMLARFYTRDDIADAQLWRSIDAVLRLNATDILPVLDHAPQTNEVARSAVFIAAGHWLSAAFGLPLVLSELGTCAGLNLIWDRYALQIGEHRYGPDDAAITLAPEWHGTLPPLATPVIRARAGVDRNPLDPVADRDRLQSYIWADQVARLQRQAIALDLAAEARPPVQQGCAVAWLSDRLSRPQPQACHMVYHSLFWQYLTDAQQREIIDAMARARLQTNEPLAHVAMEADDSGPGALVTLTLWPQGTEIALGRADFHGAWVDWQAPDPQAWTGRAR</sequence>
<keyword evidence="4" id="KW-1185">Reference proteome</keyword>
<evidence type="ECO:0000313" key="3">
    <source>
        <dbReference type="Proteomes" id="UP000050413"/>
    </source>
</evidence>
<accession>A0A0P7WVM1</accession>
<dbReference type="EMBL" id="FBYC01000004">
    <property type="protein sequence ID" value="CUX82626.1"/>
    <property type="molecule type" value="Genomic_DNA"/>
</dbReference>
<gene>
    <name evidence="1" type="ORF">Ga0058931_2490</name>
    <name evidence="2" type="ORF">HLUCCA05_01015</name>
</gene>
<comment type="caution">
    <text evidence="2">The sequence shown here is derived from an EMBL/GenBank/DDBJ whole genome shotgun (WGS) entry which is preliminary data.</text>
</comment>
<proteinExistence type="predicted"/>
<dbReference type="Proteomes" id="UP000182045">
    <property type="component" value="Unassembled WGS sequence"/>
</dbReference>
<organism evidence="2 3">
    <name type="scientific">Roseibaca calidilacus</name>
    <dbReference type="NCBI Taxonomy" id="1666912"/>
    <lineage>
        <taxon>Bacteria</taxon>
        <taxon>Pseudomonadati</taxon>
        <taxon>Pseudomonadota</taxon>
        <taxon>Alphaproteobacteria</taxon>
        <taxon>Rhodobacterales</taxon>
        <taxon>Paracoccaceae</taxon>
        <taxon>Roseinatronobacter</taxon>
    </lineage>
</organism>
<dbReference type="OrthoDB" id="7666987at2"/>
<dbReference type="Proteomes" id="UP000050413">
    <property type="component" value="Unassembled WGS sequence"/>
</dbReference>
<dbReference type="EMBL" id="LJSG01000013">
    <property type="protein sequence ID" value="KPP91723.1"/>
    <property type="molecule type" value="Genomic_DNA"/>
</dbReference>
<dbReference type="AlphaFoldDB" id="A0A0P7WVM1"/>
<dbReference type="RefSeq" id="WP_072246598.1">
    <property type="nucleotide sequence ID" value="NZ_FBYC01000004.1"/>
</dbReference>
<dbReference type="STRING" id="1666912.Ga0058931_2490"/>
<dbReference type="PIRSF" id="PIRSF012608">
    <property type="entry name" value="UCP012608"/>
    <property type="match status" value="1"/>
</dbReference>